<dbReference type="InterPro" id="IPR000183">
    <property type="entry name" value="Orn/DAP/Arg_de-COase"/>
</dbReference>
<dbReference type="InterPro" id="IPR040634">
    <property type="entry name" value="Arg_decarb_HB"/>
</dbReference>
<evidence type="ECO:0000256" key="10">
    <source>
        <dbReference type="ARBA" id="ARBA00023066"/>
    </source>
</evidence>
<keyword evidence="12 19" id="KW-0456">Lyase</keyword>
<dbReference type="PRINTS" id="PR01180">
    <property type="entry name" value="ARGDCRBXLASE"/>
</dbReference>
<evidence type="ECO:0000259" key="16">
    <source>
        <dbReference type="Pfam" id="PF02784"/>
    </source>
</evidence>
<evidence type="ECO:0000256" key="1">
    <source>
        <dbReference type="ARBA" id="ARBA00001933"/>
    </source>
</evidence>
<dbReference type="GO" id="GO:0008792">
    <property type="term" value="F:arginine decarboxylase activity"/>
    <property type="evidence" value="ECO:0007669"/>
    <property type="project" value="UniProtKB-UniRule"/>
</dbReference>
<dbReference type="CDD" id="cd06830">
    <property type="entry name" value="PLPDE_III_ADC"/>
    <property type="match status" value="1"/>
</dbReference>
<evidence type="ECO:0000256" key="11">
    <source>
        <dbReference type="ARBA" id="ARBA00023115"/>
    </source>
</evidence>
<dbReference type="PIRSF" id="PIRSF001336">
    <property type="entry name" value="Arg_decrbxlase"/>
    <property type="match status" value="1"/>
</dbReference>
<comment type="function">
    <text evidence="3">Catalyzes the biosynthesis of agmatine from arginine.</text>
</comment>
<evidence type="ECO:0000256" key="7">
    <source>
        <dbReference type="ARBA" id="ARBA00022793"/>
    </source>
</evidence>
<feature type="modified residue" description="N6-(pyridoxal phosphate)lysine" evidence="14">
    <location>
        <position position="86"/>
    </location>
</feature>
<reference evidence="19" key="1">
    <citation type="submission" date="2020-01" db="EMBL/GenBank/DDBJ databases">
        <authorList>
            <person name="Meier V. D."/>
            <person name="Meier V D."/>
        </authorList>
    </citation>
    <scope>NUCLEOTIDE SEQUENCE</scope>
    <source>
        <strain evidence="19">HLG_WM_MAG_01</strain>
    </source>
</reference>
<keyword evidence="8" id="KW-0460">Magnesium</keyword>
<comment type="similarity">
    <text evidence="4">Belongs to the Orn/Lys/Arg decarboxylase class-II family. SpeA subfamily.</text>
</comment>
<keyword evidence="9 14" id="KW-0663">Pyridoxal phosphate</keyword>
<evidence type="ECO:0000256" key="12">
    <source>
        <dbReference type="ARBA" id="ARBA00023239"/>
    </source>
</evidence>
<dbReference type="SUPFAM" id="SSF51419">
    <property type="entry name" value="PLP-binding barrel"/>
    <property type="match status" value="1"/>
</dbReference>
<dbReference type="InterPro" id="IPR002985">
    <property type="entry name" value="Arg_decrbxlase"/>
</dbReference>
<evidence type="ECO:0000256" key="15">
    <source>
        <dbReference type="PIRSR" id="PIRSR600183-50"/>
    </source>
</evidence>
<dbReference type="EMBL" id="CACVAS010000117">
    <property type="protein sequence ID" value="CAA6822358.1"/>
    <property type="molecule type" value="Genomic_DNA"/>
</dbReference>
<dbReference type="Gene3D" id="2.40.37.10">
    <property type="entry name" value="Lyase, Ornithine Decarboxylase, Chain A, domain 1"/>
    <property type="match status" value="1"/>
</dbReference>
<name>A0A6S6U2C2_9BACT</name>
<dbReference type="InterPro" id="IPR029066">
    <property type="entry name" value="PLP-binding_barrel"/>
</dbReference>
<dbReference type="Gene3D" id="1.10.287.3440">
    <property type="match status" value="1"/>
</dbReference>
<dbReference type="GO" id="GO:0008295">
    <property type="term" value="P:spermidine biosynthetic process"/>
    <property type="evidence" value="ECO:0007669"/>
    <property type="project" value="UniProtKB-UniRule"/>
</dbReference>
<feature type="domain" description="Arginine decarboxylase helical bundle" evidence="17">
    <location>
        <begin position="360"/>
        <end position="429"/>
    </location>
</feature>
<dbReference type="PANTHER" id="PTHR43295:SF9">
    <property type="entry name" value="BIOSYNTHETIC ARGININE DECARBOXYLASE"/>
    <property type="match status" value="1"/>
</dbReference>
<organism evidence="19">
    <name type="scientific">uncultured Sulfurovum sp</name>
    <dbReference type="NCBI Taxonomy" id="269237"/>
    <lineage>
        <taxon>Bacteria</taxon>
        <taxon>Pseudomonadati</taxon>
        <taxon>Campylobacterota</taxon>
        <taxon>Epsilonproteobacteria</taxon>
        <taxon>Campylobacterales</taxon>
        <taxon>Sulfurovaceae</taxon>
        <taxon>Sulfurovum</taxon>
        <taxon>environmental samples</taxon>
    </lineage>
</organism>
<dbReference type="SUPFAM" id="SSF50621">
    <property type="entry name" value="Alanine racemase C-terminal domain-like"/>
    <property type="match status" value="1"/>
</dbReference>
<dbReference type="PANTHER" id="PTHR43295">
    <property type="entry name" value="ARGININE DECARBOXYLASE"/>
    <property type="match status" value="1"/>
</dbReference>
<evidence type="ECO:0000256" key="9">
    <source>
        <dbReference type="ARBA" id="ARBA00022898"/>
    </source>
</evidence>
<sequence>MKHFGLNIWGDDNFIIQNDTININYASKPSLLKITQEIREKGYKGPLLLRFPHLIEKQISTLFLTFEKAKKEFNYKGDFQAVFPLKVNQFPNFIDSLMDVSKSYHYGLEAGSKAELIIAMSKTPLGAPITVNGFKDKEMISLCFIAAKMGHNITVTIEGLGELETIIQVNSEFNEGLSNPISPKIGVRIRLHSSGIGVWAKSGGYSSKFGLTSTELLEAYEMLNRYNLLDKLWMIHFHIGSQMSDIAPLKKALREAGNIYAELKNRGAYALEAINIGGGLAVEYSQHEGKQERNYSLQEFANDVVYLMQEISKSKDVAEPDIFTESGRYIAASHSVMVAPVLELFSQEYHEKGLRLKRVNPPLIEELNDLYTSLSRKHAREYLHDALDHMESLLTLFDLGYIDLEDRSNTEILVNLIIKKSIYLLREEGSSELKKLQDRIQEKYLVNFSAFQSLPDFWGLSQQFPVMPLHKLETTPTNPASIWDITCDSDGEIGFNREFPLYLHDIDVSKEEYFLAFFLTGAYQEVLGMKHNLFTHPTEAIITFNNDGYSVDKLIEAQNLMDVLDDLDYDTNVIDKTLKYRIEESTHISKEEKRELLGKLYLFLSENSYLKTIQASNEEQS</sequence>
<feature type="domain" description="Orn/DAP/Arg decarboxylase 2 N-terminal" evidence="16">
    <location>
        <begin position="66"/>
        <end position="332"/>
    </location>
</feature>
<keyword evidence="10" id="KW-0745">Spermidine biosynthesis</keyword>
<dbReference type="Gene3D" id="1.20.58.930">
    <property type="match status" value="1"/>
</dbReference>
<dbReference type="NCBIfam" id="TIGR01273">
    <property type="entry name" value="speA"/>
    <property type="match status" value="1"/>
</dbReference>
<dbReference type="GO" id="GO:0046872">
    <property type="term" value="F:metal ion binding"/>
    <property type="evidence" value="ECO:0007669"/>
    <property type="project" value="UniProtKB-KW"/>
</dbReference>
<dbReference type="GO" id="GO:0033388">
    <property type="term" value="P:putrescine biosynthetic process from arginine"/>
    <property type="evidence" value="ECO:0007669"/>
    <property type="project" value="TreeGrafter"/>
</dbReference>
<keyword evidence="11" id="KW-0620">Polyamine biosynthesis</keyword>
<dbReference type="InterPro" id="IPR041128">
    <property type="entry name" value="Arg_decarbox_C"/>
</dbReference>
<dbReference type="EC" id="4.1.1.19" evidence="5 13"/>
<gene>
    <name evidence="19" type="ORF">HELGO_WM780</name>
</gene>
<keyword evidence="6" id="KW-0479">Metal-binding</keyword>
<evidence type="ECO:0000256" key="8">
    <source>
        <dbReference type="ARBA" id="ARBA00022842"/>
    </source>
</evidence>
<dbReference type="Pfam" id="PF17944">
    <property type="entry name" value="Arg_decarbox_C"/>
    <property type="match status" value="1"/>
</dbReference>
<dbReference type="GO" id="GO:0006527">
    <property type="term" value="P:L-arginine catabolic process"/>
    <property type="evidence" value="ECO:0007669"/>
    <property type="project" value="InterPro"/>
</dbReference>
<dbReference type="InterPro" id="IPR022644">
    <property type="entry name" value="De-COase2_N"/>
</dbReference>
<comment type="cofactor">
    <cofactor evidence="1 14">
        <name>pyridoxal 5'-phosphate</name>
        <dbReference type="ChEBI" id="CHEBI:597326"/>
    </cofactor>
</comment>
<proteinExistence type="inferred from homology"/>
<evidence type="ECO:0000259" key="17">
    <source>
        <dbReference type="Pfam" id="PF17810"/>
    </source>
</evidence>
<evidence type="ECO:0000256" key="2">
    <source>
        <dbReference type="ARBA" id="ARBA00001946"/>
    </source>
</evidence>
<feature type="active site" description="Proton donor" evidence="15">
    <location>
        <position position="487"/>
    </location>
</feature>
<evidence type="ECO:0000256" key="5">
    <source>
        <dbReference type="ARBA" id="ARBA00012426"/>
    </source>
</evidence>
<dbReference type="NCBIfam" id="NF003763">
    <property type="entry name" value="PRK05354.1"/>
    <property type="match status" value="1"/>
</dbReference>
<feature type="domain" description="Arginine decarboxylase C-terminal helical" evidence="18">
    <location>
        <begin position="562"/>
        <end position="610"/>
    </location>
</feature>
<dbReference type="Gene3D" id="3.20.20.10">
    <property type="entry name" value="Alanine racemase"/>
    <property type="match status" value="1"/>
</dbReference>
<dbReference type="Pfam" id="PF17810">
    <property type="entry name" value="Arg_decarb_HB"/>
    <property type="match status" value="1"/>
</dbReference>
<protein>
    <recommendedName>
        <fullName evidence="5 13">Arginine decarboxylase</fullName>
        <ecNumber evidence="5 13">4.1.1.19</ecNumber>
    </recommendedName>
</protein>
<evidence type="ECO:0000256" key="6">
    <source>
        <dbReference type="ARBA" id="ARBA00022723"/>
    </source>
</evidence>
<evidence type="ECO:0000259" key="18">
    <source>
        <dbReference type="Pfam" id="PF17944"/>
    </source>
</evidence>
<evidence type="ECO:0000313" key="19">
    <source>
        <dbReference type="EMBL" id="CAA6822358.1"/>
    </source>
</evidence>
<comment type="cofactor">
    <cofactor evidence="2">
        <name>Mg(2+)</name>
        <dbReference type="ChEBI" id="CHEBI:18420"/>
    </cofactor>
</comment>
<evidence type="ECO:0000256" key="14">
    <source>
        <dbReference type="PIRSR" id="PIRSR001336-50"/>
    </source>
</evidence>
<dbReference type="AlphaFoldDB" id="A0A6S6U2C2"/>
<evidence type="ECO:0000256" key="4">
    <source>
        <dbReference type="ARBA" id="ARBA00008357"/>
    </source>
</evidence>
<dbReference type="Pfam" id="PF02784">
    <property type="entry name" value="Orn_Arg_deC_N"/>
    <property type="match status" value="1"/>
</dbReference>
<dbReference type="InterPro" id="IPR009006">
    <property type="entry name" value="Ala_racemase/Decarboxylase_C"/>
</dbReference>
<dbReference type="PRINTS" id="PR01179">
    <property type="entry name" value="ODADCRBXLASE"/>
</dbReference>
<evidence type="ECO:0000256" key="13">
    <source>
        <dbReference type="NCBIfam" id="TIGR01273"/>
    </source>
</evidence>
<accession>A0A6S6U2C2</accession>
<keyword evidence="7" id="KW-0210">Decarboxylase</keyword>
<evidence type="ECO:0000256" key="3">
    <source>
        <dbReference type="ARBA" id="ARBA00002257"/>
    </source>
</evidence>